<reference evidence="2 3" key="1">
    <citation type="journal article" date="2021" name="Elife">
        <title>Chloroplast acquisition without the gene transfer in kleptoplastic sea slugs, Plakobranchus ocellatus.</title>
        <authorList>
            <person name="Maeda T."/>
            <person name="Takahashi S."/>
            <person name="Yoshida T."/>
            <person name="Shimamura S."/>
            <person name="Takaki Y."/>
            <person name="Nagai Y."/>
            <person name="Toyoda A."/>
            <person name="Suzuki Y."/>
            <person name="Arimoto A."/>
            <person name="Ishii H."/>
            <person name="Satoh N."/>
            <person name="Nishiyama T."/>
            <person name="Hasebe M."/>
            <person name="Maruyama T."/>
            <person name="Minagawa J."/>
            <person name="Obokata J."/>
            <person name="Shigenobu S."/>
        </authorList>
    </citation>
    <scope>NUCLEOTIDE SEQUENCE [LARGE SCALE GENOMIC DNA]</scope>
</reference>
<evidence type="ECO:0000313" key="3">
    <source>
        <dbReference type="Proteomes" id="UP000735302"/>
    </source>
</evidence>
<feature type="region of interest" description="Disordered" evidence="1">
    <location>
        <begin position="64"/>
        <end position="84"/>
    </location>
</feature>
<sequence>MRCSDTIVKPGQSLKIKGEKPANSFNSRRCSLVSSSSNCFTVFLLPQPPSSGKNLHPQLLPRRRVLQQSESLPVQRHHQSVSHH</sequence>
<evidence type="ECO:0000313" key="2">
    <source>
        <dbReference type="EMBL" id="GFO33844.1"/>
    </source>
</evidence>
<dbReference type="EMBL" id="BLXT01006838">
    <property type="protein sequence ID" value="GFO33844.1"/>
    <property type="molecule type" value="Genomic_DNA"/>
</dbReference>
<feature type="compositionally biased region" description="Basic residues" evidence="1">
    <location>
        <begin position="75"/>
        <end position="84"/>
    </location>
</feature>
<feature type="region of interest" description="Disordered" evidence="1">
    <location>
        <begin position="1"/>
        <end position="21"/>
    </location>
</feature>
<organism evidence="2 3">
    <name type="scientific">Plakobranchus ocellatus</name>
    <dbReference type="NCBI Taxonomy" id="259542"/>
    <lineage>
        <taxon>Eukaryota</taxon>
        <taxon>Metazoa</taxon>
        <taxon>Spiralia</taxon>
        <taxon>Lophotrochozoa</taxon>
        <taxon>Mollusca</taxon>
        <taxon>Gastropoda</taxon>
        <taxon>Heterobranchia</taxon>
        <taxon>Euthyneura</taxon>
        <taxon>Panpulmonata</taxon>
        <taxon>Sacoglossa</taxon>
        <taxon>Placobranchoidea</taxon>
        <taxon>Plakobranchidae</taxon>
        <taxon>Plakobranchus</taxon>
    </lineage>
</organism>
<accession>A0AAV4CPP5</accession>
<name>A0AAV4CPP5_9GAST</name>
<comment type="caution">
    <text evidence="2">The sequence shown here is derived from an EMBL/GenBank/DDBJ whole genome shotgun (WGS) entry which is preliminary data.</text>
</comment>
<evidence type="ECO:0000256" key="1">
    <source>
        <dbReference type="SAM" id="MobiDB-lite"/>
    </source>
</evidence>
<dbReference type="Proteomes" id="UP000735302">
    <property type="component" value="Unassembled WGS sequence"/>
</dbReference>
<dbReference type="AlphaFoldDB" id="A0AAV4CPP5"/>
<keyword evidence="3" id="KW-1185">Reference proteome</keyword>
<protein>
    <submittedName>
        <fullName evidence="2">Uncharacterized protein</fullName>
    </submittedName>
</protein>
<gene>
    <name evidence="2" type="ORF">PoB_006034900</name>
</gene>
<proteinExistence type="predicted"/>